<dbReference type="PROSITE" id="PS00065">
    <property type="entry name" value="D_2_HYDROXYACID_DH_1"/>
    <property type="match status" value="1"/>
</dbReference>
<evidence type="ECO:0000256" key="2">
    <source>
        <dbReference type="ARBA" id="ARBA00005216"/>
    </source>
</evidence>
<comment type="pathway">
    <text evidence="2">Amino-acid biosynthesis; L-serine biosynthesis; L-serine from 3-phospho-D-glycerate: step 1/3.</text>
</comment>
<evidence type="ECO:0000256" key="3">
    <source>
        <dbReference type="ARBA" id="ARBA00005854"/>
    </source>
</evidence>
<evidence type="ECO:0000256" key="9">
    <source>
        <dbReference type="ARBA" id="ARBA00023027"/>
    </source>
</evidence>
<reference evidence="17" key="1">
    <citation type="journal article" date="2019" name="Int. J. Syst. Evol. Microbiol.">
        <title>The Global Catalogue of Microorganisms (GCM) 10K type strain sequencing project: providing services to taxonomists for standard genome sequencing and annotation.</title>
        <authorList>
            <consortium name="The Broad Institute Genomics Platform"/>
            <consortium name="The Broad Institute Genome Sequencing Center for Infectious Disease"/>
            <person name="Wu L."/>
            <person name="Ma J."/>
        </authorList>
    </citation>
    <scope>NUCLEOTIDE SEQUENCE [LARGE SCALE GENOMIC DNA]</scope>
    <source>
        <strain evidence="17">CGMCC 1.15643</strain>
    </source>
</reference>
<dbReference type="Pfam" id="PF22629">
    <property type="entry name" value="ACT_AHAS_ss"/>
    <property type="match status" value="1"/>
</dbReference>
<dbReference type="CDD" id="cd04901">
    <property type="entry name" value="ACT_3PGDH"/>
    <property type="match status" value="1"/>
</dbReference>
<dbReference type="InterPro" id="IPR006139">
    <property type="entry name" value="D-isomer_2_OHA_DH_cat_dom"/>
</dbReference>
<dbReference type="Gene3D" id="3.40.50.720">
    <property type="entry name" value="NAD(P)-binding Rossmann-like Domain"/>
    <property type="match status" value="2"/>
</dbReference>
<evidence type="ECO:0000256" key="6">
    <source>
        <dbReference type="ARBA" id="ARBA00021582"/>
    </source>
</evidence>
<keyword evidence="10" id="KW-0718">Serine biosynthesis</keyword>
<comment type="catalytic activity">
    <reaction evidence="13">
        <text>(2R)-3-phosphoglycerate + NAD(+) = 3-phosphooxypyruvate + NADH + H(+)</text>
        <dbReference type="Rhea" id="RHEA:12641"/>
        <dbReference type="ChEBI" id="CHEBI:15378"/>
        <dbReference type="ChEBI" id="CHEBI:18110"/>
        <dbReference type="ChEBI" id="CHEBI:57540"/>
        <dbReference type="ChEBI" id="CHEBI:57945"/>
        <dbReference type="ChEBI" id="CHEBI:58272"/>
        <dbReference type="EC" id="1.1.1.95"/>
    </reaction>
</comment>
<evidence type="ECO:0000256" key="1">
    <source>
        <dbReference type="ARBA" id="ARBA00003800"/>
    </source>
</evidence>
<organism evidence="16 17">
    <name type="scientific">Bosea minatitlanensis</name>
    <dbReference type="NCBI Taxonomy" id="128782"/>
    <lineage>
        <taxon>Bacteria</taxon>
        <taxon>Pseudomonadati</taxon>
        <taxon>Pseudomonadota</taxon>
        <taxon>Alphaproteobacteria</taxon>
        <taxon>Hyphomicrobiales</taxon>
        <taxon>Boseaceae</taxon>
        <taxon>Bosea</taxon>
    </lineage>
</organism>
<evidence type="ECO:0000256" key="4">
    <source>
        <dbReference type="ARBA" id="ARBA00013001"/>
    </source>
</evidence>
<feature type="domain" description="ACT" evidence="15">
    <location>
        <begin position="344"/>
        <end position="417"/>
    </location>
</feature>
<dbReference type="InterPro" id="IPR050857">
    <property type="entry name" value="D-2-hydroxyacid_DH"/>
</dbReference>
<evidence type="ECO:0000256" key="8">
    <source>
        <dbReference type="ARBA" id="ARBA00023002"/>
    </source>
</evidence>
<dbReference type="CDD" id="cd12176">
    <property type="entry name" value="PGDH_3"/>
    <property type="match status" value="1"/>
</dbReference>
<dbReference type="Proteomes" id="UP001595976">
    <property type="component" value="Unassembled WGS sequence"/>
</dbReference>
<name>A0ABW0F5M2_9HYPH</name>
<dbReference type="InterPro" id="IPR006140">
    <property type="entry name" value="D-isomer_DH_NAD-bd"/>
</dbReference>
<evidence type="ECO:0000313" key="17">
    <source>
        <dbReference type="Proteomes" id="UP001595976"/>
    </source>
</evidence>
<dbReference type="InterPro" id="IPR029752">
    <property type="entry name" value="D-isomer_DH_CS1"/>
</dbReference>
<gene>
    <name evidence="16" type="primary">serA</name>
    <name evidence="16" type="ORF">ACFPK2_12175</name>
</gene>
<evidence type="ECO:0000256" key="12">
    <source>
        <dbReference type="ARBA" id="ARBA00048126"/>
    </source>
</evidence>
<dbReference type="GO" id="GO:0004617">
    <property type="term" value="F:phosphoglycerate dehydrogenase activity"/>
    <property type="evidence" value="ECO:0007669"/>
    <property type="project" value="UniProtKB-EC"/>
</dbReference>
<dbReference type="PANTHER" id="PTHR42789">
    <property type="entry name" value="D-ISOMER SPECIFIC 2-HYDROXYACID DEHYDROGENASE FAMILY PROTEIN (AFU_ORTHOLOGUE AFUA_6G10090)"/>
    <property type="match status" value="1"/>
</dbReference>
<dbReference type="SUPFAM" id="SSF51735">
    <property type="entry name" value="NAD(P)-binding Rossmann-fold domains"/>
    <property type="match status" value="1"/>
</dbReference>
<dbReference type="Pfam" id="PF00389">
    <property type="entry name" value="2-Hacid_dh"/>
    <property type="match status" value="1"/>
</dbReference>
<comment type="caution">
    <text evidence="16">The sequence shown here is derived from an EMBL/GenBank/DDBJ whole genome shotgun (WGS) entry which is preliminary data.</text>
</comment>
<dbReference type="NCBIfam" id="NF008759">
    <property type="entry name" value="PRK11790.1"/>
    <property type="match status" value="1"/>
</dbReference>
<dbReference type="PROSITE" id="PS00671">
    <property type="entry name" value="D_2_HYDROXYACID_DH_3"/>
    <property type="match status" value="1"/>
</dbReference>
<proteinExistence type="inferred from homology"/>
<evidence type="ECO:0000256" key="14">
    <source>
        <dbReference type="RuleBase" id="RU003719"/>
    </source>
</evidence>
<keyword evidence="9" id="KW-0520">NAD</keyword>
<dbReference type="InterPro" id="IPR045865">
    <property type="entry name" value="ACT-like_dom_sf"/>
</dbReference>
<comment type="similarity">
    <text evidence="3 14">Belongs to the D-isomer specific 2-hydroxyacid dehydrogenase family.</text>
</comment>
<keyword evidence="7" id="KW-0028">Amino-acid biosynthesis</keyword>
<comment type="catalytic activity">
    <reaction evidence="12">
        <text>(R)-2-hydroxyglutarate + NAD(+) = 2-oxoglutarate + NADH + H(+)</text>
        <dbReference type="Rhea" id="RHEA:49612"/>
        <dbReference type="ChEBI" id="CHEBI:15378"/>
        <dbReference type="ChEBI" id="CHEBI:15801"/>
        <dbReference type="ChEBI" id="CHEBI:16810"/>
        <dbReference type="ChEBI" id="CHEBI:57540"/>
        <dbReference type="ChEBI" id="CHEBI:57945"/>
        <dbReference type="EC" id="1.1.1.399"/>
    </reaction>
</comment>
<evidence type="ECO:0000256" key="7">
    <source>
        <dbReference type="ARBA" id="ARBA00022605"/>
    </source>
</evidence>
<dbReference type="EC" id="1.1.1.95" evidence="5"/>
<comment type="function">
    <text evidence="1">Catalyzes the reversible oxidation of 3-phospho-D-glycerate to 3-phosphonooxypyruvate, the first step of the phosphorylated L-serine biosynthesis pathway. Also catalyzes the reversible oxidation of 2-hydroxyglutarate to 2-oxoglutarate.</text>
</comment>
<dbReference type="InterPro" id="IPR054480">
    <property type="entry name" value="AHAS_small-like_ACT"/>
</dbReference>
<sequence>MTSASERLSLPKNRIKVLLLEGINDSAVALLQQAGYTNLERLPKALDREALVAKIKGVHVLGIRSRTQLTPEIFAAADRLFAVGCFSVGTNQVDLEAARHRGVPVFNAPFSNTRSVAELTIGEIVMLLRRIPDRSRAAHDGDWDKSANGSFEVRGKTLGIVGYGNIGSQLSTLAEAMGMRVIYYDHTDRLRHGNTEPVDSLDTLLAGADIVSLHVPETPQTAGMIGAAQIARMKPGAYLINNSRGTVVDLDALAAALREDRLAGAAVDVFPVEPASNAERFVSPLQGCANVILTPHIGGSTEEAQERIGAEVARKLVDYSDVGSTVGAVNFPQVQIPARAVGTRFIHVQRNVPGMLRRLNDVFADRQVNIAAQNYHTDGEVGYVVIEADGVTSAEAREILREIRALDGTIRARLLYQRD</sequence>
<dbReference type="Pfam" id="PF02826">
    <property type="entry name" value="2-Hacid_dh_C"/>
    <property type="match status" value="1"/>
</dbReference>
<dbReference type="SUPFAM" id="SSF52283">
    <property type="entry name" value="Formate/glycerate dehydrogenase catalytic domain-like"/>
    <property type="match status" value="1"/>
</dbReference>
<keyword evidence="17" id="KW-1185">Reference proteome</keyword>
<dbReference type="EMBL" id="JBHSLI010000004">
    <property type="protein sequence ID" value="MFC5293745.1"/>
    <property type="molecule type" value="Genomic_DNA"/>
</dbReference>
<dbReference type="PROSITE" id="PS51671">
    <property type="entry name" value="ACT"/>
    <property type="match status" value="1"/>
</dbReference>
<protein>
    <recommendedName>
        <fullName evidence="6">D-3-phosphoglycerate dehydrogenase</fullName>
        <ecNumber evidence="4">1.1.1.399</ecNumber>
        <ecNumber evidence="5">1.1.1.95</ecNumber>
    </recommendedName>
    <alternativeName>
        <fullName evidence="11">2-oxoglutarate reductase</fullName>
    </alternativeName>
</protein>
<dbReference type="Gene3D" id="3.30.70.260">
    <property type="match status" value="1"/>
</dbReference>
<dbReference type="PANTHER" id="PTHR42789:SF1">
    <property type="entry name" value="D-ISOMER SPECIFIC 2-HYDROXYACID DEHYDROGENASE FAMILY PROTEIN (AFU_ORTHOLOGUE AFUA_6G10090)"/>
    <property type="match status" value="1"/>
</dbReference>
<evidence type="ECO:0000313" key="16">
    <source>
        <dbReference type="EMBL" id="MFC5293745.1"/>
    </source>
</evidence>
<dbReference type="InterPro" id="IPR029753">
    <property type="entry name" value="D-isomer_DH_CS"/>
</dbReference>
<evidence type="ECO:0000259" key="15">
    <source>
        <dbReference type="PROSITE" id="PS51671"/>
    </source>
</evidence>
<evidence type="ECO:0000256" key="10">
    <source>
        <dbReference type="ARBA" id="ARBA00023299"/>
    </source>
</evidence>
<evidence type="ECO:0000256" key="13">
    <source>
        <dbReference type="ARBA" id="ARBA00048731"/>
    </source>
</evidence>
<dbReference type="InterPro" id="IPR002912">
    <property type="entry name" value="ACT_dom"/>
</dbReference>
<evidence type="ECO:0000256" key="5">
    <source>
        <dbReference type="ARBA" id="ARBA00013143"/>
    </source>
</evidence>
<dbReference type="RefSeq" id="WP_158448157.1">
    <property type="nucleotide sequence ID" value="NZ_JAOAOS010000004.1"/>
</dbReference>
<dbReference type="InterPro" id="IPR036291">
    <property type="entry name" value="NAD(P)-bd_dom_sf"/>
</dbReference>
<dbReference type="PROSITE" id="PS00670">
    <property type="entry name" value="D_2_HYDROXYACID_DH_2"/>
    <property type="match status" value="1"/>
</dbReference>
<dbReference type="EC" id="1.1.1.399" evidence="4"/>
<evidence type="ECO:0000256" key="11">
    <source>
        <dbReference type="ARBA" id="ARBA00030455"/>
    </source>
</evidence>
<accession>A0ABW0F5M2</accession>
<dbReference type="SUPFAM" id="SSF55021">
    <property type="entry name" value="ACT-like"/>
    <property type="match status" value="1"/>
</dbReference>
<keyword evidence="8 14" id="KW-0560">Oxidoreductase</keyword>